<dbReference type="Pfam" id="PF01150">
    <property type="entry name" value="GDA1_CD39"/>
    <property type="match status" value="1"/>
</dbReference>
<keyword evidence="2" id="KW-0378">Hydrolase</keyword>
<feature type="non-terminal residue" evidence="3">
    <location>
        <position position="104"/>
    </location>
</feature>
<dbReference type="GO" id="GO:0005794">
    <property type="term" value="C:Golgi apparatus"/>
    <property type="evidence" value="ECO:0007669"/>
    <property type="project" value="TreeGrafter"/>
</dbReference>
<comment type="caution">
    <text evidence="3">The sequence shown here is derived from an EMBL/GenBank/DDBJ whole genome shotgun (WGS) entry which is preliminary data.</text>
</comment>
<reference evidence="3" key="1">
    <citation type="submission" date="2021-02" db="EMBL/GenBank/DDBJ databases">
        <authorList>
            <person name="Nowell W R."/>
        </authorList>
    </citation>
    <scope>NUCLEOTIDE SEQUENCE</scope>
</reference>
<sequence>IYIWPEHSGQENELLQIKQLLDKQGNPVVKKLEPGLSSMAKTPGNATEYLISLLDFAAETVPSDKHRETPLYILATAGLRFLTPNEQKALLEDLFNDIVQNYHF</sequence>
<dbReference type="GO" id="GO:0004382">
    <property type="term" value="F:GDP phosphatase activity"/>
    <property type="evidence" value="ECO:0007669"/>
    <property type="project" value="TreeGrafter"/>
</dbReference>
<dbReference type="Proteomes" id="UP000663848">
    <property type="component" value="Unassembled WGS sequence"/>
</dbReference>
<dbReference type="Gene3D" id="3.30.420.40">
    <property type="match status" value="1"/>
</dbReference>
<evidence type="ECO:0000256" key="1">
    <source>
        <dbReference type="ARBA" id="ARBA00009283"/>
    </source>
</evidence>
<dbReference type="PANTHER" id="PTHR11782">
    <property type="entry name" value="ADENOSINE/GUANOSINE DIPHOSPHATASE"/>
    <property type="match status" value="1"/>
</dbReference>
<evidence type="ECO:0000313" key="3">
    <source>
        <dbReference type="EMBL" id="CAF5016182.1"/>
    </source>
</evidence>
<dbReference type="GO" id="GO:0045134">
    <property type="term" value="F:UDP phosphatase activity"/>
    <property type="evidence" value="ECO:0007669"/>
    <property type="project" value="TreeGrafter"/>
</dbReference>
<dbReference type="GO" id="GO:0016020">
    <property type="term" value="C:membrane"/>
    <property type="evidence" value="ECO:0007669"/>
    <property type="project" value="TreeGrafter"/>
</dbReference>
<dbReference type="PANTHER" id="PTHR11782:SF121">
    <property type="entry name" value="NUCLEOSIDE-DIPHOSPHATASE MIG-23"/>
    <property type="match status" value="1"/>
</dbReference>
<name>A0A822B205_9BILA</name>
<dbReference type="AlphaFoldDB" id="A0A822B205"/>
<feature type="non-terminal residue" evidence="3">
    <location>
        <position position="1"/>
    </location>
</feature>
<evidence type="ECO:0000313" key="4">
    <source>
        <dbReference type="Proteomes" id="UP000663848"/>
    </source>
</evidence>
<accession>A0A822B205</accession>
<protein>
    <submittedName>
        <fullName evidence="3">Uncharacterized protein</fullName>
    </submittedName>
</protein>
<proteinExistence type="inferred from homology"/>
<evidence type="ECO:0000256" key="2">
    <source>
        <dbReference type="ARBA" id="ARBA00022801"/>
    </source>
</evidence>
<dbReference type="EMBL" id="CAJOBR010037212">
    <property type="protein sequence ID" value="CAF5016182.1"/>
    <property type="molecule type" value="Genomic_DNA"/>
</dbReference>
<dbReference type="GO" id="GO:0017111">
    <property type="term" value="F:ribonucleoside triphosphate phosphatase activity"/>
    <property type="evidence" value="ECO:0007669"/>
    <property type="project" value="TreeGrafter"/>
</dbReference>
<organism evidence="3 4">
    <name type="scientific">Rotaria socialis</name>
    <dbReference type="NCBI Taxonomy" id="392032"/>
    <lineage>
        <taxon>Eukaryota</taxon>
        <taxon>Metazoa</taxon>
        <taxon>Spiralia</taxon>
        <taxon>Gnathifera</taxon>
        <taxon>Rotifera</taxon>
        <taxon>Eurotatoria</taxon>
        <taxon>Bdelloidea</taxon>
        <taxon>Philodinida</taxon>
        <taxon>Philodinidae</taxon>
        <taxon>Rotaria</taxon>
    </lineage>
</organism>
<comment type="similarity">
    <text evidence="1">Belongs to the GDA1/CD39 NTPase family.</text>
</comment>
<dbReference type="GO" id="GO:0006256">
    <property type="term" value="P:UDP catabolic process"/>
    <property type="evidence" value="ECO:0007669"/>
    <property type="project" value="TreeGrafter"/>
</dbReference>
<dbReference type="InterPro" id="IPR000407">
    <property type="entry name" value="GDA1_CD39_NTPase"/>
</dbReference>
<gene>
    <name evidence="3" type="ORF">QYT958_LOCUS39533</name>
</gene>
<dbReference type="GO" id="GO:0046036">
    <property type="term" value="P:CTP metabolic process"/>
    <property type="evidence" value="ECO:0007669"/>
    <property type="project" value="TreeGrafter"/>
</dbReference>